<dbReference type="Pfam" id="PF03765">
    <property type="entry name" value="CRAL_TRIO_N"/>
    <property type="match status" value="1"/>
</dbReference>
<dbReference type="GO" id="GO:0008526">
    <property type="term" value="F:phosphatidylinositol transfer activity"/>
    <property type="evidence" value="ECO:0000318"/>
    <property type="project" value="GO_Central"/>
</dbReference>
<dbReference type="InterPro" id="IPR051026">
    <property type="entry name" value="PI/PC_transfer"/>
</dbReference>
<evidence type="ECO:0000256" key="1">
    <source>
        <dbReference type="ARBA" id="ARBA00004202"/>
    </source>
</evidence>
<evidence type="ECO:0000313" key="9">
    <source>
        <dbReference type="Proteomes" id="UP000036987"/>
    </source>
</evidence>
<dbReference type="FunFam" id="3.40.525.10:FF:000011">
    <property type="entry name" value="SEC14 cytosolic factor"/>
    <property type="match status" value="1"/>
</dbReference>
<evidence type="ECO:0000256" key="3">
    <source>
        <dbReference type="ARBA" id="ARBA00022927"/>
    </source>
</evidence>
<evidence type="ECO:0000313" key="8">
    <source>
        <dbReference type="EMBL" id="KMZ56424.1"/>
    </source>
</evidence>
<keyword evidence="3" id="KW-0653">Protein transport</keyword>
<gene>
    <name evidence="8" type="ORF">ZOSMA_95G00180</name>
</gene>
<keyword evidence="9" id="KW-1185">Reference proteome</keyword>
<dbReference type="GO" id="GO:0005886">
    <property type="term" value="C:plasma membrane"/>
    <property type="evidence" value="ECO:0007669"/>
    <property type="project" value="UniProtKB-SubCell"/>
</dbReference>
<name>A0A0K9NI35_ZOSMR</name>
<evidence type="ECO:0000259" key="7">
    <source>
        <dbReference type="PROSITE" id="PS50191"/>
    </source>
</evidence>
<dbReference type="InterPro" id="IPR001251">
    <property type="entry name" value="CRAL-TRIO_dom"/>
</dbReference>
<evidence type="ECO:0000256" key="2">
    <source>
        <dbReference type="ARBA" id="ARBA00004395"/>
    </source>
</evidence>
<dbReference type="CDD" id="cd00170">
    <property type="entry name" value="SEC14"/>
    <property type="match status" value="1"/>
</dbReference>
<evidence type="ECO:0000256" key="4">
    <source>
        <dbReference type="ARBA" id="ARBA00023034"/>
    </source>
</evidence>
<dbReference type="Gene3D" id="3.40.525.10">
    <property type="entry name" value="CRAL-TRIO lipid binding domain"/>
    <property type="match status" value="1"/>
</dbReference>
<comment type="caution">
    <text evidence="8">The sequence shown here is derived from an EMBL/GenBank/DDBJ whole genome shotgun (WGS) entry which is preliminary data.</text>
</comment>
<feature type="region of interest" description="Disordered" evidence="6">
    <location>
        <begin position="376"/>
        <end position="395"/>
    </location>
</feature>
<accession>A0A0K9NI35</accession>
<keyword evidence="4" id="KW-0333">Golgi apparatus</keyword>
<dbReference type="SUPFAM" id="SSF46938">
    <property type="entry name" value="CRAL/TRIO N-terminal domain"/>
    <property type="match status" value="1"/>
</dbReference>
<protein>
    <submittedName>
        <fullName evidence="8">Phosphatidylinositol/phosphatidylcholine transfer protein SFH8</fullName>
    </submittedName>
</protein>
<dbReference type="InterPro" id="IPR036273">
    <property type="entry name" value="CRAL/TRIO_N_dom_sf"/>
</dbReference>
<dbReference type="SUPFAM" id="SSF52087">
    <property type="entry name" value="CRAL/TRIO domain"/>
    <property type="match status" value="1"/>
</dbReference>
<dbReference type="GO" id="GO:0006892">
    <property type="term" value="P:post-Golgi vesicle-mediated transport"/>
    <property type="evidence" value="ECO:0000318"/>
    <property type="project" value="GO_Central"/>
</dbReference>
<comment type="subcellular location">
    <subcellularLocation>
        <location evidence="1">Cell membrane</location>
        <topology evidence="1">Peripheral membrane protein</topology>
    </subcellularLocation>
    <subcellularLocation>
        <location evidence="2">Golgi apparatus membrane</location>
        <topology evidence="2">Peripheral membrane protein</topology>
    </subcellularLocation>
</comment>
<dbReference type="Gene3D" id="1.10.8.20">
    <property type="entry name" value="N-terminal domain of phosphatidylinositol transfer protein sec14p"/>
    <property type="match status" value="1"/>
</dbReference>
<dbReference type="AlphaFoldDB" id="A0A0K9NI35"/>
<dbReference type="InterPro" id="IPR036865">
    <property type="entry name" value="CRAL-TRIO_dom_sf"/>
</dbReference>
<dbReference type="PROSITE" id="PS50191">
    <property type="entry name" value="CRAL_TRIO"/>
    <property type="match status" value="1"/>
</dbReference>
<dbReference type="SMART" id="SM01100">
    <property type="entry name" value="CRAL_TRIO_N"/>
    <property type="match status" value="1"/>
</dbReference>
<dbReference type="PANTHER" id="PTHR45657:SF5">
    <property type="entry name" value="PHOSPHATIDYLINOSITOL_PHOSPHATIDYLCHOLINE TRANSFER PROTEIN SFH6"/>
    <property type="match status" value="1"/>
</dbReference>
<dbReference type="OMA" id="WKKEVSH"/>
<dbReference type="GO" id="GO:0015031">
    <property type="term" value="P:protein transport"/>
    <property type="evidence" value="ECO:0007669"/>
    <property type="project" value="UniProtKB-KW"/>
</dbReference>
<dbReference type="SMART" id="SM00516">
    <property type="entry name" value="SEC14"/>
    <property type="match status" value="1"/>
</dbReference>
<feature type="compositionally biased region" description="Basic and acidic residues" evidence="6">
    <location>
        <begin position="17"/>
        <end position="39"/>
    </location>
</feature>
<keyword evidence="3" id="KW-0813">Transport</keyword>
<evidence type="ECO:0000256" key="6">
    <source>
        <dbReference type="SAM" id="MobiDB-lite"/>
    </source>
</evidence>
<sequence length="626" mass="71687">MSGPLDRFARPCFEGFSGHHDERRERKSDFENSEDERRTRMGNLKKKAINASTKFRHSLSKKSRRKSRNQVSSVSIEDVRDINELRAVDSFRQALIMDELLTTRHDDYHQMLRFLKARKFDIEKAKQMWSDMLQWRKDFNTDTIIEDFHYEELNDVLKYYPHGYHGVDREGRPVYIERLGKVEPMKLMQVTNIDRYVKYHVKEFEKIFAIKFPACSIAAKKHIDSNTTILDVHGVGLKNFSKIARELIVRLQKIDSDNYPETLHRMFIINAGPGFRLLWGTVKSFIDPKTATKIHVLGAKFHSKLSEIIEPSELPDFLGGSCTCADQGGCLRSDKGPWKDPTILKMVLNGEAQFARQIVTVSSTDGKVITYAKPQYQRRKGGDTSTAESGSDADDITSPKAMVNYVTPTQLTPVREETKAVSRISNVVPTQYDQPVPMVDKAVDFGWKNYSSNQSYSLKAAFTINGNKQHEGLREQAIRFFMAIFIALYSLFCAVTNQLPRKQAENVVEKNVDGISFSSNSIPAEIRPPSPTPTYSEASLSSSILKRLGELEEKVNILESRPSVMPYEKEEILNASVYRVDALEAELIATKKALYEALMRQEELLAYIDRQEIIQFQKKKSCFQRK</sequence>
<dbReference type="Pfam" id="PF00650">
    <property type="entry name" value="CRAL_TRIO"/>
    <property type="match status" value="1"/>
</dbReference>
<comment type="similarity">
    <text evidence="5">Belongs to the SFH family.</text>
</comment>
<reference evidence="9" key="1">
    <citation type="journal article" date="2016" name="Nature">
        <title>The genome of the seagrass Zostera marina reveals angiosperm adaptation to the sea.</title>
        <authorList>
            <person name="Olsen J.L."/>
            <person name="Rouze P."/>
            <person name="Verhelst B."/>
            <person name="Lin Y.-C."/>
            <person name="Bayer T."/>
            <person name="Collen J."/>
            <person name="Dattolo E."/>
            <person name="De Paoli E."/>
            <person name="Dittami S."/>
            <person name="Maumus F."/>
            <person name="Michel G."/>
            <person name="Kersting A."/>
            <person name="Lauritano C."/>
            <person name="Lohaus R."/>
            <person name="Toepel M."/>
            <person name="Tonon T."/>
            <person name="Vanneste K."/>
            <person name="Amirebrahimi M."/>
            <person name="Brakel J."/>
            <person name="Bostroem C."/>
            <person name="Chovatia M."/>
            <person name="Grimwood J."/>
            <person name="Jenkins J.W."/>
            <person name="Jueterbock A."/>
            <person name="Mraz A."/>
            <person name="Stam W.T."/>
            <person name="Tice H."/>
            <person name="Bornberg-Bauer E."/>
            <person name="Green P.J."/>
            <person name="Pearson G.A."/>
            <person name="Procaccini G."/>
            <person name="Duarte C.M."/>
            <person name="Schmutz J."/>
            <person name="Reusch T.B.H."/>
            <person name="Van de Peer Y."/>
        </authorList>
    </citation>
    <scope>NUCLEOTIDE SEQUENCE [LARGE SCALE GENOMIC DNA]</scope>
    <source>
        <strain evidence="9">cv. Finnish</strain>
    </source>
</reference>
<dbReference type="GO" id="GO:0000139">
    <property type="term" value="C:Golgi membrane"/>
    <property type="evidence" value="ECO:0007669"/>
    <property type="project" value="UniProtKB-SubCell"/>
</dbReference>
<dbReference type="EMBL" id="LFYR01002184">
    <property type="protein sequence ID" value="KMZ56424.1"/>
    <property type="molecule type" value="Genomic_DNA"/>
</dbReference>
<dbReference type="InterPro" id="IPR011074">
    <property type="entry name" value="CRAL/TRIO_N_dom"/>
</dbReference>
<evidence type="ECO:0000256" key="5">
    <source>
        <dbReference type="ARBA" id="ARBA00038020"/>
    </source>
</evidence>
<feature type="domain" description="CRAL-TRIO" evidence="7">
    <location>
        <begin position="152"/>
        <end position="326"/>
    </location>
</feature>
<feature type="region of interest" description="Disordered" evidence="6">
    <location>
        <begin position="1"/>
        <end position="41"/>
    </location>
</feature>
<proteinExistence type="inferred from homology"/>
<dbReference type="PANTHER" id="PTHR45657">
    <property type="entry name" value="CRAL-TRIO DOMAIN-CONTAINING PROTEIN YKL091C-RELATED"/>
    <property type="match status" value="1"/>
</dbReference>
<organism evidence="8 9">
    <name type="scientific">Zostera marina</name>
    <name type="common">Eelgrass</name>
    <dbReference type="NCBI Taxonomy" id="29655"/>
    <lineage>
        <taxon>Eukaryota</taxon>
        <taxon>Viridiplantae</taxon>
        <taxon>Streptophyta</taxon>
        <taxon>Embryophyta</taxon>
        <taxon>Tracheophyta</taxon>
        <taxon>Spermatophyta</taxon>
        <taxon>Magnoliopsida</taxon>
        <taxon>Liliopsida</taxon>
        <taxon>Zosteraceae</taxon>
        <taxon>Zostera</taxon>
    </lineage>
</organism>
<dbReference type="OrthoDB" id="1434354at2759"/>
<dbReference type="Proteomes" id="UP000036987">
    <property type="component" value="Unassembled WGS sequence"/>
</dbReference>
<dbReference type="STRING" id="29655.A0A0K9NI35"/>